<evidence type="ECO:0000256" key="4">
    <source>
        <dbReference type="SAM" id="SignalP"/>
    </source>
</evidence>
<evidence type="ECO:0000256" key="3">
    <source>
        <dbReference type="SAM" id="Coils"/>
    </source>
</evidence>
<keyword evidence="2 3" id="KW-0175">Coiled coil</keyword>
<accession>A0A5C6A5R9</accession>
<protein>
    <submittedName>
        <fullName evidence="5">Putative efflux pump membrane fusion protein</fullName>
    </submittedName>
</protein>
<feature type="chain" id="PRO_5022761650" evidence="4">
    <location>
        <begin position="27"/>
        <end position="336"/>
    </location>
</feature>
<comment type="caution">
    <text evidence="5">The sequence shown here is derived from an EMBL/GenBank/DDBJ whole genome shotgun (WGS) entry which is preliminary data.</text>
</comment>
<comment type="subcellular location">
    <subcellularLocation>
        <location evidence="1">Cell envelope</location>
    </subcellularLocation>
</comment>
<dbReference type="PANTHER" id="PTHR32347">
    <property type="entry name" value="EFFLUX SYSTEM COMPONENT YKNX-RELATED"/>
    <property type="match status" value="1"/>
</dbReference>
<reference evidence="5 6" key="1">
    <citation type="submission" date="2019-02" db="EMBL/GenBank/DDBJ databases">
        <title>Deep-cultivation of Planctomycetes and their phenomic and genomic characterization uncovers novel biology.</title>
        <authorList>
            <person name="Wiegand S."/>
            <person name="Jogler M."/>
            <person name="Boedeker C."/>
            <person name="Pinto D."/>
            <person name="Vollmers J."/>
            <person name="Rivas-Marin E."/>
            <person name="Kohn T."/>
            <person name="Peeters S.H."/>
            <person name="Heuer A."/>
            <person name="Rast P."/>
            <person name="Oberbeckmann S."/>
            <person name="Bunk B."/>
            <person name="Jeske O."/>
            <person name="Meyerdierks A."/>
            <person name="Storesund J.E."/>
            <person name="Kallscheuer N."/>
            <person name="Luecker S."/>
            <person name="Lage O.M."/>
            <person name="Pohl T."/>
            <person name="Merkel B.J."/>
            <person name="Hornburger P."/>
            <person name="Mueller R.-W."/>
            <person name="Bruemmer F."/>
            <person name="Labrenz M."/>
            <person name="Spormann A.M."/>
            <person name="Op Den Camp H."/>
            <person name="Overmann J."/>
            <person name="Amann R."/>
            <person name="Jetten M.S.M."/>
            <person name="Mascher T."/>
            <person name="Medema M.H."/>
            <person name="Devos D.P."/>
            <person name="Kaster A.-K."/>
            <person name="Ovreas L."/>
            <person name="Rohde M."/>
            <person name="Galperin M.Y."/>
            <person name="Jogler C."/>
        </authorList>
    </citation>
    <scope>NUCLEOTIDE SEQUENCE [LARGE SCALE GENOMIC DNA]</scope>
    <source>
        <strain evidence="5 6">Pla108</strain>
    </source>
</reference>
<dbReference type="PANTHER" id="PTHR32347:SF23">
    <property type="entry name" value="BLL5650 PROTEIN"/>
    <property type="match status" value="1"/>
</dbReference>
<feature type="coiled-coil region" evidence="3">
    <location>
        <begin position="175"/>
        <end position="202"/>
    </location>
</feature>
<dbReference type="InterPro" id="IPR050465">
    <property type="entry name" value="UPF0194_transport"/>
</dbReference>
<evidence type="ECO:0000256" key="1">
    <source>
        <dbReference type="ARBA" id="ARBA00004196"/>
    </source>
</evidence>
<dbReference type="Gene3D" id="2.40.30.170">
    <property type="match status" value="1"/>
</dbReference>
<evidence type="ECO:0000313" key="6">
    <source>
        <dbReference type="Proteomes" id="UP000317421"/>
    </source>
</evidence>
<dbReference type="Gene3D" id="1.10.287.470">
    <property type="entry name" value="Helix hairpin bin"/>
    <property type="match status" value="1"/>
</dbReference>
<organism evidence="5 6">
    <name type="scientific">Botrimarina colliarenosi</name>
    <dbReference type="NCBI Taxonomy" id="2528001"/>
    <lineage>
        <taxon>Bacteria</taxon>
        <taxon>Pseudomonadati</taxon>
        <taxon>Planctomycetota</taxon>
        <taxon>Planctomycetia</taxon>
        <taxon>Pirellulales</taxon>
        <taxon>Lacipirellulaceae</taxon>
        <taxon>Botrimarina</taxon>
    </lineage>
</organism>
<dbReference type="Proteomes" id="UP000317421">
    <property type="component" value="Unassembled WGS sequence"/>
</dbReference>
<dbReference type="RefSeq" id="WP_146446386.1">
    <property type="nucleotide sequence ID" value="NZ_SJPR01000006.1"/>
</dbReference>
<dbReference type="Gene3D" id="2.40.50.100">
    <property type="match status" value="1"/>
</dbReference>
<dbReference type="AlphaFoldDB" id="A0A5C6A5R9"/>
<dbReference type="OrthoDB" id="259511at2"/>
<proteinExistence type="predicted"/>
<dbReference type="EMBL" id="SJPR01000006">
    <property type="protein sequence ID" value="TWT94839.1"/>
    <property type="molecule type" value="Genomic_DNA"/>
</dbReference>
<keyword evidence="6" id="KW-1185">Reference proteome</keyword>
<feature type="signal peptide" evidence="4">
    <location>
        <begin position="1"/>
        <end position="26"/>
    </location>
</feature>
<evidence type="ECO:0000256" key="2">
    <source>
        <dbReference type="ARBA" id="ARBA00023054"/>
    </source>
</evidence>
<evidence type="ECO:0000313" key="5">
    <source>
        <dbReference type="EMBL" id="TWT94839.1"/>
    </source>
</evidence>
<gene>
    <name evidence="5" type="ORF">Pla108_36900</name>
</gene>
<dbReference type="GO" id="GO:0030313">
    <property type="term" value="C:cell envelope"/>
    <property type="evidence" value="ECO:0007669"/>
    <property type="project" value="UniProtKB-SubCell"/>
</dbReference>
<sequence precursor="true">MNALTTLCPRIAAITACWLIAAGAVAQINLPAEPGGRAAAPRGGRTHDIGGCVVGLVTKRDLAATESGILTHVGVKRGSRFQAEDVIAEIDTREAEQAYKRAEAEYRLTVMRARDEIEIVYAKAQEEVEKADYLEVMQANAQMAGAVAEAEVRKEQLEWKRAQLGGDKAAKDQQLALMEVNVKRAEMQLAEIALEKRRIRAQFGGEVLRLHREEGEWVQPGDTIAEVARLDTLQVDGWVYFDEFDPRDIENCRVTINVRVGPDRTEQATGFVVYVDPLAEYDGQRARYRVRAEISNRLENGRWLISPNLIATMKIHLGTSDGAAVGGRGANGSSTR</sequence>
<keyword evidence="4" id="KW-0732">Signal</keyword>
<dbReference type="SUPFAM" id="SSF111369">
    <property type="entry name" value="HlyD-like secretion proteins"/>
    <property type="match status" value="1"/>
</dbReference>
<name>A0A5C6A5R9_9BACT</name>